<dbReference type="STRING" id="542832.A0A3M6VMR7"/>
<evidence type="ECO:0000313" key="4">
    <source>
        <dbReference type="EMBL" id="RQM10843.1"/>
    </source>
</evidence>
<gene>
    <name evidence="4" type="ORF">DD237_004656</name>
    <name evidence="3" type="ORF">DD238_003489</name>
</gene>
<evidence type="ECO:0000256" key="1">
    <source>
        <dbReference type="SAM" id="MobiDB-lite"/>
    </source>
</evidence>
<dbReference type="CDD" id="cd06257">
    <property type="entry name" value="DnaJ"/>
    <property type="match status" value="1"/>
</dbReference>
<dbReference type="SMART" id="SM00271">
    <property type="entry name" value="DnaJ"/>
    <property type="match status" value="1"/>
</dbReference>
<evidence type="ECO:0000259" key="2">
    <source>
        <dbReference type="PROSITE" id="PS50076"/>
    </source>
</evidence>
<evidence type="ECO:0000313" key="5">
    <source>
        <dbReference type="Proteomes" id="UP000282087"/>
    </source>
</evidence>
<evidence type="ECO:0000313" key="6">
    <source>
        <dbReference type="Proteomes" id="UP000286097"/>
    </source>
</evidence>
<dbReference type="Gene3D" id="1.10.287.110">
    <property type="entry name" value="DnaJ domain"/>
    <property type="match status" value="1"/>
</dbReference>
<dbReference type="InterPro" id="IPR051736">
    <property type="entry name" value="DnaJ-B11-like"/>
</dbReference>
<dbReference type="PANTHER" id="PTHR44298:SF1">
    <property type="entry name" value="DNAJ HOMOLOG SUBFAMILY B MEMBER 11"/>
    <property type="match status" value="1"/>
</dbReference>
<reference evidence="5 6" key="1">
    <citation type="submission" date="2018-06" db="EMBL/GenBank/DDBJ databases">
        <title>Comparative genomics of downy mildews reveals potential adaptations to biotrophy.</title>
        <authorList>
            <person name="Fletcher K."/>
            <person name="Klosterman S.J."/>
            <person name="Derevnina L."/>
            <person name="Martin F."/>
            <person name="Koike S."/>
            <person name="Reyes Chin-Wo S."/>
            <person name="Mou B."/>
            <person name="Michelmore R."/>
        </authorList>
    </citation>
    <scope>NUCLEOTIDE SEQUENCE [LARGE SCALE GENOMIC DNA]</scope>
    <source>
        <strain evidence="4 6">R13</strain>
        <strain evidence="3 5">R14</strain>
    </source>
</reference>
<dbReference type="EMBL" id="QLLG01000169">
    <property type="protein sequence ID" value="RMX67331.1"/>
    <property type="molecule type" value="Genomic_DNA"/>
</dbReference>
<proteinExistence type="predicted"/>
<feature type="domain" description="J" evidence="2">
    <location>
        <begin position="1284"/>
        <end position="1361"/>
    </location>
</feature>
<accession>A0A3M6VMR7</accession>
<feature type="region of interest" description="Disordered" evidence="1">
    <location>
        <begin position="754"/>
        <end position="791"/>
    </location>
</feature>
<dbReference type="Proteomes" id="UP000286097">
    <property type="component" value="Unassembled WGS sequence"/>
</dbReference>
<dbReference type="EMBL" id="QKXF01000520">
    <property type="protein sequence ID" value="RQM10843.1"/>
    <property type="molecule type" value="Genomic_DNA"/>
</dbReference>
<feature type="region of interest" description="Disordered" evidence="1">
    <location>
        <begin position="885"/>
        <end position="947"/>
    </location>
</feature>
<dbReference type="InterPro" id="IPR001623">
    <property type="entry name" value="DnaJ_domain"/>
</dbReference>
<sequence length="1370" mass="152584">MISRRLEAEVKRARAQEVLERDKYLRLRRQFEELKHRKKVAELVVKTQCNAMAASLSTSSSSKKKQQLLGMERLHVAHNACPLATRRLHMSDLRARGDEVNRINAGKSRLPGLPFIGNVLAEDDDLACLMRKVQAFGKMITSGSIELPAVGDSGVQFDADHGEVVNTIDLPSEDEDECLDMDVSNADETVADMPMETLAEESEVRGEEKSNSRRDSFRSTWDLPGLTRDLNLIQDYSSETDCKLLRFLAGERQYFYLELLVIDSLYSPEVERWLLTAHDIQILRQYVLERADIGKEIVVCAERLRALGDLVPPLSFLSDGNSLTSELGVFESSRHKEWSELQDKIVTLHTLALVAHMLGKHYLARQVVGRSNRNTNATCTSHDNLLDESTLKSDLFTYILRPIRSSAIESSLFDLLPISLVRETIEQCPEVVNHVLQWKSKDDVPEYLHEINPCDAPVGDVAFTASGQQVHPSSNYFLRNLLLRLTAYMRDLDATIKALVSTLKEKRPSRHKSNAIHTSRRQERIITHVNRLKSVTAHVVVENTKLQLHKWWILFAENSCAWFDPDSVDEMDDRSYDKFTCLQDALYIWHNEALLYTTKDDFVDPERMEDSACDQTESTTADDEYNAASVSYPYAAMSRGSSRTPVIRDEEVAALIQLTPESLRDEVQNRPFTAEEAEKCIMTPRDVENARAQLEESLASTRDLMNELGRSGPWRKHVKHSNSLKCELAKQLAIREKLVKHQWARYYTKYQEFAPPQTQDASSDQEDEEKTPFENANSQPQGEPTAESGSDAASMAIDWTGVFDPEKDAPDIIEMKKLRHEITLAKDQLLRDISRDGKNGCGVTLQSSLLNGDQKALVEECKGLAASCMQALGKFLGMEETCETATAPIQKKHTRSTTKAIRPRSKRPTAAAKGDRTTRTSTRRQTHKSKKASGRALRSGLGSRSRRSESIRVAKALAASNANFLLPLARSSGSRTSSSRVMSVRSIGSSCDLRSEGNPPLRMGCSGCRDLRRRCTGCSGCCLHCVCVSCGCRMCCSSRLSAVQKTMTQMLDVIEVNESCKWMSNASAGSEGHRCGMLFFCQQCHSCEDHCPCLLTRSASEPAAESTTAARPTADATYNSTGSSSEVIASCNVTPRDTASSAFSRRQRRFRINAIAAQRRSPNAPMDDIVDNDESASVHINDPSGNRGPARTCGGRGPLPTFDYGIDDAFDLGPIAQPGQCRTWRPAPSDKNEQEDLFRAARVRMKLVRSAYAKPVGLSSGSGCLDGEQLWQPERIRMMWERRDFHGVLGLPRDASVQQIKRQYRKLALKLHPDKASDASASLESTVAEAGRNVGASNSGKRVDAFVAATHSYKILLGDVDAIHARAWAG</sequence>
<organism evidence="3 5">
    <name type="scientific">Peronospora effusa</name>
    <dbReference type="NCBI Taxonomy" id="542832"/>
    <lineage>
        <taxon>Eukaryota</taxon>
        <taxon>Sar</taxon>
        <taxon>Stramenopiles</taxon>
        <taxon>Oomycota</taxon>
        <taxon>Peronosporomycetes</taxon>
        <taxon>Peronosporales</taxon>
        <taxon>Peronosporaceae</taxon>
        <taxon>Peronospora</taxon>
    </lineage>
</organism>
<dbReference type="OrthoDB" id="10067602at2759"/>
<feature type="compositionally biased region" description="Basic residues" evidence="1">
    <location>
        <begin position="890"/>
        <end position="907"/>
    </location>
</feature>
<dbReference type="Proteomes" id="UP000282087">
    <property type="component" value="Unassembled WGS sequence"/>
</dbReference>
<dbReference type="SUPFAM" id="SSF46565">
    <property type="entry name" value="Chaperone J-domain"/>
    <property type="match status" value="1"/>
</dbReference>
<dbReference type="InterPro" id="IPR036869">
    <property type="entry name" value="J_dom_sf"/>
</dbReference>
<evidence type="ECO:0000313" key="3">
    <source>
        <dbReference type="EMBL" id="RMX67331.1"/>
    </source>
</evidence>
<feature type="compositionally biased region" description="Basic residues" evidence="1">
    <location>
        <begin position="921"/>
        <end position="933"/>
    </location>
</feature>
<dbReference type="PANTHER" id="PTHR44298">
    <property type="entry name" value="DNAJ HOMOLOG SUBFAMILY B MEMBER 11"/>
    <property type="match status" value="1"/>
</dbReference>
<protein>
    <recommendedName>
        <fullName evidence="2">J domain-containing protein</fullName>
    </recommendedName>
</protein>
<dbReference type="VEuPathDB" id="FungiDB:DD237_004656"/>
<comment type="caution">
    <text evidence="3">The sequence shown here is derived from an EMBL/GenBank/DDBJ whole genome shotgun (WGS) entry which is preliminary data.</text>
</comment>
<name>A0A3M6VMR7_9STRA</name>
<feature type="compositionally biased region" description="Low complexity" evidence="1">
    <location>
        <begin position="934"/>
        <end position="943"/>
    </location>
</feature>
<keyword evidence="5" id="KW-1185">Reference proteome</keyword>
<dbReference type="PROSITE" id="PS50076">
    <property type="entry name" value="DNAJ_2"/>
    <property type="match status" value="1"/>
</dbReference>
<dbReference type="PRINTS" id="PR00625">
    <property type="entry name" value="JDOMAIN"/>
</dbReference>
<dbReference type="Pfam" id="PF00226">
    <property type="entry name" value="DnaJ"/>
    <property type="match status" value="1"/>
</dbReference>